<proteinExistence type="predicted"/>
<dbReference type="Proteomes" id="UP000199682">
    <property type="component" value="Unassembled WGS sequence"/>
</dbReference>
<dbReference type="AlphaFoldDB" id="A0A1G8QGH4"/>
<evidence type="ECO:0000313" key="1">
    <source>
        <dbReference type="EMBL" id="SDJ03899.1"/>
    </source>
</evidence>
<protein>
    <submittedName>
        <fullName evidence="1">Uncharacterized protein</fullName>
    </submittedName>
</protein>
<name>A0A1G8QGH4_9PSEU</name>
<sequence>MFGSAQQGAGCPLVVILSRQRKIQRWETNALFVALDTSVTSCTPQCWRCWFAELLRWSAVGARSGSSGDIRATYGAGVTVPRVLGFVLVRLLAEGMRYLVQELWKDLLRRW</sequence>
<reference evidence="2" key="1">
    <citation type="submission" date="2016-10" db="EMBL/GenBank/DDBJ databases">
        <authorList>
            <person name="Varghese N."/>
            <person name="Submissions S."/>
        </authorList>
    </citation>
    <scope>NUCLEOTIDE SEQUENCE [LARGE SCALE GENOMIC DNA]</scope>
    <source>
        <strain evidence="2">DSM 44796</strain>
    </source>
</reference>
<evidence type="ECO:0000313" key="2">
    <source>
        <dbReference type="Proteomes" id="UP000199682"/>
    </source>
</evidence>
<organism evidence="1 2">
    <name type="scientific">Lentzea albidocapillata subsp. violacea</name>
    <dbReference type="NCBI Taxonomy" id="128104"/>
    <lineage>
        <taxon>Bacteria</taxon>
        <taxon>Bacillati</taxon>
        <taxon>Actinomycetota</taxon>
        <taxon>Actinomycetes</taxon>
        <taxon>Pseudonocardiales</taxon>
        <taxon>Pseudonocardiaceae</taxon>
        <taxon>Lentzea</taxon>
    </lineage>
</organism>
<accession>A0A1G8QGH4</accession>
<dbReference type="EMBL" id="FNET01000001">
    <property type="protein sequence ID" value="SDJ03899.1"/>
    <property type="molecule type" value="Genomic_DNA"/>
</dbReference>
<gene>
    <name evidence="1" type="ORF">SAMN04488074_101345</name>
</gene>